<dbReference type="RefSeq" id="WP_344773159.1">
    <property type="nucleotide sequence ID" value="NZ_BAABAH010000003.1"/>
</dbReference>
<reference evidence="2" key="1">
    <citation type="journal article" date="2019" name="Int. J. Syst. Evol. Microbiol.">
        <title>The Global Catalogue of Microorganisms (GCM) 10K type strain sequencing project: providing services to taxonomists for standard genome sequencing and annotation.</title>
        <authorList>
            <consortium name="The Broad Institute Genomics Platform"/>
            <consortium name="The Broad Institute Genome Sequencing Center for Infectious Disease"/>
            <person name="Wu L."/>
            <person name="Ma J."/>
        </authorList>
    </citation>
    <scope>NUCLEOTIDE SEQUENCE [LARGE SCALE GENOMIC DNA]</scope>
    <source>
        <strain evidence="2">JCM 16953</strain>
    </source>
</reference>
<dbReference type="Proteomes" id="UP001501821">
    <property type="component" value="Unassembled WGS sequence"/>
</dbReference>
<evidence type="ECO:0000313" key="1">
    <source>
        <dbReference type="EMBL" id="GAA3810243.1"/>
    </source>
</evidence>
<accession>A0ABP7I5X3</accession>
<keyword evidence="2" id="KW-1185">Reference proteome</keyword>
<name>A0ABP7I5X3_9ACTN</name>
<sequence length="82" mass="9050">MAALRPLPATGEVFFDTRGANRALRVTWHFDSDLVNLSLWSGNVCTGSFRLPVEQVPDLIELLQTGLRTSEVVATSRRHQAG</sequence>
<comment type="caution">
    <text evidence="1">The sequence shown here is derived from an EMBL/GenBank/DDBJ whole genome shotgun (WGS) entry which is preliminary data.</text>
</comment>
<proteinExistence type="predicted"/>
<gene>
    <name evidence="1" type="ORF">GCM10022242_11080</name>
</gene>
<organism evidence="1 2">
    <name type="scientific">Nocardioides panacisoli</name>
    <dbReference type="NCBI Taxonomy" id="627624"/>
    <lineage>
        <taxon>Bacteria</taxon>
        <taxon>Bacillati</taxon>
        <taxon>Actinomycetota</taxon>
        <taxon>Actinomycetes</taxon>
        <taxon>Propionibacteriales</taxon>
        <taxon>Nocardioidaceae</taxon>
        <taxon>Nocardioides</taxon>
    </lineage>
</organism>
<dbReference type="EMBL" id="BAABAH010000003">
    <property type="protein sequence ID" value="GAA3810243.1"/>
    <property type="molecule type" value="Genomic_DNA"/>
</dbReference>
<protein>
    <submittedName>
        <fullName evidence="1">Uncharacterized protein</fullName>
    </submittedName>
</protein>
<evidence type="ECO:0000313" key="2">
    <source>
        <dbReference type="Proteomes" id="UP001501821"/>
    </source>
</evidence>